<gene>
    <name evidence="2" type="ORF">NEZAVI_LOCUS1564</name>
</gene>
<dbReference type="AlphaFoldDB" id="A0A9P0H0I9"/>
<protein>
    <submittedName>
        <fullName evidence="2">Uncharacterized protein</fullName>
    </submittedName>
</protein>
<dbReference type="Proteomes" id="UP001152798">
    <property type="component" value="Chromosome 1"/>
</dbReference>
<dbReference type="EMBL" id="OV725077">
    <property type="protein sequence ID" value="CAH1390346.1"/>
    <property type="molecule type" value="Genomic_DNA"/>
</dbReference>
<keyword evidence="3" id="KW-1185">Reference proteome</keyword>
<feature type="compositionally biased region" description="Polar residues" evidence="1">
    <location>
        <begin position="92"/>
        <end position="107"/>
    </location>
</feature>
<name>A0A9P0H0I9_NEZVI</name>
<evidence type="ECO:0000313" key="2">
    <source>
        <dbReference type="EMBL" id="CAH1390346.1"/>
    </source>
</evidence>
<evidence type="ECO:0000313" key="3">
    <source>
        <dbReference type="Proteomes" id="UP001152798"/>
    </source>
</evidence>
<proteinExistence type="predicted"/>
<sequence>MVILEDAHRLAGYVWLAILLRSRNPNGHRGRCKGLPQSKQVFRHPGCEHSCASDQSYHNLLFLGRRQPRPWLALGNHTSWMTWEGAGKNERLTGTNRAPQLNHSPTFGPNIPPTRRLMQRHRRNS</sequence>
<accession>A0A9P0H0I9</accession>
<evidence type="ECO:0000256" key="1">
    <source>
        <dbReference type="SAM" id="MobiDB-lite"/>
    </source>
</evidence>
<reference evidence="2" key="1">
    <citation type="submission" date="2022-01" db="EMBL/GenBank/DDBJ databases">
        <authorList>
            <person name="King R."/>
        </authorList>
    </citation>
    <scope>NUCLEOTIDE SEQUENCE</scope>
</reference>
<dbReference type="OrthoDB" id="10379097at2759"/>
<organism evidence="2 3">
    <name type="scientific">Nezara viridula</name>
    <name type="common">Southern green stink bug</name>
    <name type="synonym">Cimex viridulus</name>
    <dbReference type="NCBI Taxonomy" id="85310"/>
    <lineage>
        <taxon>Eukaryota</taxon>
        <taxon>Metazoa</taxon>
        <taxon>Ecdysozoa</taxon>
        <taxon>Arthropoda</taxon>
        <taxon>Hexapoda</taxon>
        <taxon>Insecta</taxon>
        <taxon>Pterygota</taxon>
        <taxon>Neoptera</taxon>
        <taxon>Paraneoptera</taxon>
        <taxon>Hemiptera</taxon>
        <taxon>Heteroptera</taxon>
        <taxon>Panheteroptera</taxon>
        <taxon>Pentatomomorpha</taxon>
        <taxon>Pentatomoidea</taxon>
        <taxon>Pentatomidae</taxon>
        <taxon>Pentatominae</taxon>
        <taxon>Nezara</taxon>
    </lineage>
</organism>
<feature type="region of interest" description="Disordered" evidence="1">
    <location>
        <begin position="90"/>
        <end position="125"/>
    </location>
</feature>